<sequence length="426" mass="45721">MTDLERPDDGWERPGPALAQRRTDVRVGLALAVATVASVELARSAGLALPTSPGLAEQVVWALAVSLPLCVRRVHPLGVLVVVAVVFIALQARGVIEGFMTSVCLFTALYTAGAWAQDRRAANAVRLVVVVSMFAWLVISLTATPWQELLADDGERSGSIDPRVANLLYGVGLNVFYFVGAWRFGDAAWRDARSRAELEQRNEELRREREERARRAVLDERVRIARELHDVVAHHVSTMGVQAGAARRVLDVDPAAARRAIGAVEASSRTAVEEMRRLVGVLREGDGAVEPPPDLGRLDELVRAGRPGLEVDARVLGEPRPLPPSASVSAYRVVQEALTNVVRHSGACRASVRLRWLDDALEVEVVDDGRGGAGDAGGHGGGLGLVGMRERVDLHGGQLDVGTRPEGGWRVRARFPLNGAGTAAAP</sequence>
<feature type="domain" description="Histidine kinase" evidence="10">
    <location>
        <begin position="332"/>
        <end position="419"/>
    </location>
</feature>
<dbReference type="PANTHER" id="PTHR24421:SF10">
    <property type="entry name" value="NITRATE_NITRITE SENSOR PROTEIN NARQ"/>
    <property type="match status" value="1"/>
</dbReference>
<feature type="transmembrane region" description="Helical" evidence="9">
    <location>
        <begin position="167"/>
        <end position="185"/>
    </location>
</feature>
<evidence type="ECO:0000313" key="12">
    <source>
        <dbReference type="Proteomes" id="UP000198373"/>
    </source>
</evidence>
<name>A0A239D6Y8_9ACTN</name>
<gene>
    <name evidence="11" type="ORF">SAMN06893096_10342</name>
</gene>
<feature type="transmembrane region" description="Helical" evidence="9">
    <location>
        <begin position="98"/>
        <end position="115"/>
    </location>
</feature>
<dbReference type="Gene3D" id="1.20.5.1930">
    <property type="match status" value="1"/>
</dbReference>
<dbReference type="InterPro" id="IPR050482">
    <property type="entry name" value="Sensor_HK_TwoCompSys"/>
</dbReference>
<accession>A0A239D6Y8</accession>
<keyword evidence="9" id="KW-0472">Membrane</keyword>
<dbReference type="EMBL" id="FZOO01000003">
    <property type="protein sequence ID" value="SNS28039.1"/>
    <property type="molecule type" value="Genomic_DNA"/>
</dbReference>
<organism evidence="11 12">
    <name type="scientific">Geodermatophilus pulveris</name>
    <dbReference type="NCBI Taxonomy" id="1564159"/>
    <lineage>
        <taxon>Bacteria</taxon>
        <taxon>Bacillati</taxon>
        <taxon>Actinomycetota</taxon>
        <taxon>Actinomycetes</taxon>
        <taxon>Geodermatophilales</taxon>
        <taxon>Geodermatophilaceae</taxon>
        <taxon>Geodermatophilus</taxon>
    </lineage>
</organism>
<evidence type="ECO:0000256" key="6">
    <source>
        <dbReference type="ARBA" id="ARBA00022777"/>
    </source>
</evidence>
<keyword evidence="9" id="KW-0812">Transmembrane</keyword>
<feature type="transmembrane region" description="Helical" evidence="9">
    <location>
        <begin position="74"/>
        <end position="92"/>
    </location>
</feature>
<evidence type="ECO:0000256" key="3">
    <source>
        <dbReference type="ARBA" id="ARBA00022553"/>
    </source>
</evidence>
<dbReference type="AlphaFoldDB" id="A0A239D6Y8"/>
<dbReference type="GO" id="GO:0046983">
    <property type="term" value="F:protein dimerization activity"/>
    <property type="evidence" value="ECO:0007669"/>
    <property type="project" value="InterPro"/>
</dbReference>
<evidence type="ECO:0000256" key="1">
    <source>
        <dbReference type="ARBA" id="ARBA00000085"/>
    </source>
</evidence>
<evidence type="ECO:0000256" key="8">
    <source>
        <dbReference type="ARBA" id="ARBA00023012"/>
    </source>
</evidence>
<dbReference type="PROSITE" id="PS50109">
    <property type="entry name" value="HIS_KIN"/>
    <property type="match status" value="1"/>
</dbReference>
<dbReference type="GO" id="GO:0000155">
    <property type="term" value="F:phosphorelay sensor kinase activity"/>
    <property type="evidence" value="ECO:0007669"/>
    <property type="project" value="InterPro"/>
</dbReference>
<keyword evidence="5" id="KW-0547">Nucleotide-binding</keyword>
<keyword evidence="7" id="KW-0067">ATP-binding</keyword>
<keyword evidence="12" id="KW-1185">Reference proteome</keyword>
<dbReference type="InterPro" id="IPR036890">
    <property type="entry name" value="HATPase_C_sf"/>
</dbReference>
<keyword evidence="3" id="KW-0597">Phosphoprotein</keyword>
<dbReference type="CDD" id="cd16917">
    <property type="entry name" value="HATPase_UhpB-NarQ-NarX-like"/>
    <property type="match status" value="1"/>
</dbReference>
<dbReference type="Pfam" id="PF02518">
    <property type="entry name" value="HATPase_c"/>
    <property type="match status" value="1"/>
</dbReference>
<dbReference type="InterPro" id="IPR003594">
    <property type="entry name" value="HATPase_dom"/>
</dbReference>
<dbReference type="SUPFAM" id="SSF55874">
    <property type="entry name" value="ATPase domain of HSP90 chaperone/DNA topoisomerase II/histidine kinase"/>
    <property type="match status" value="1"/>
</dbReference>
<dbReference type="Proteomes" id="UP000198373">
    <property type="component" value="Unassembled WGS sequence"/>
</dbReference>
<dbReference type="SMART" id="SM00387">
    <property type="entry name" value="HATPase_c"/>
    <property type="match status" value="1"/>
</dbReference>
<reference evidence="12" key="1">
    <citation type="submission" date="2017-06" db="EMBL/GenBank/DDBJ databases">
        <authorList>
            <person name="Varghese N."/>
            <person name="Submissions S."/>
        </authorList>
    </citation>
    <scope>NUCLEOTIDE SEQUENCE [LARGE SCALE GENOMIC DNA]</scope>
    <source>
        <strain evidence="12">DSM 46839</strain>
    </source>
</reference>
<feature type="transmembrane region" description="Helical" evidence="9">
    <location>
        <begin position="127"/>
        <end position="147"/>
    </location>
</feature>
<evidence type="ECO:0000259" key="10">
    <source>
        <dbReference type="PROSITE" id="PS50109"/>
    </source>
</evidence>
<evidence type="ECO:0000256" key="2">
    <source>
        <dbReference type="ARBA" id="ARBA00012438"/>
    </source>
</evidence>
<keyword evidence="6 11" id="KW-0418">Kinase</keyword>
<dbReference type="Gene3D" id="3.30.565.10">
    <property type="entry name" value="Histidine kinase-like ATPase, C-terminal domain"/>
    <property type="match status" value="1"/>
</dbReference>
<evidence type="ECO:0000256" key="4">
    <source>
        <dbReference type="ARBA" id="ARBA00022679"/>
    </source>
</evidence>
<dbReference type="EC" id="2.7.13.3" evidence="2"/>
<dbReference type="PANTHER" id="PTHR24421">
    <property type="entry name" value="NITRATE/NITRITE SENSOR PROTEIN NARX-RELATED"/>
    <property type="match status" value="1"/>
</dbReference>
<keyword evidence="8" id="KW-0902">Two-component regulatory system</keyword>
<dbReference type="InterPro" id="IPR011712">
    <property type="entry name" value="Sig_transdc_His_kin_sub3_dim/P"/>
</dbReference>
<comment type="catalytic activity">
    <reaction evidence="1">
        <text>ATP + protein L-histidine = ADP + protein N-phospho-L-histidine.</text>
        <dbReference type="EC" id="2.7.13.3"/>
    </reaction>
</comment>
<evidence type="ECO:0000313" key="11">
    <source>
        <dbReference type="EMBL" id="SNS28039.1"/>
    </source>
</evidence>
<evidence type="ECO:0000256" key="9">
    <source>
        <dbReference type="SAM" id="Phobius"/>
    </source>
</evidence>
<keyword evidence="9" id="KW-1133">Transmembrane helix</keyword>
<dbReference type="Pfam" id="PF07730">
    <property type="entry name" value="HisKA_3"/>
    <property type="match status" value="1"/>
</dbReference>
<evidence type="ECO:0000256" key="7">
    <source>
        <dbReference type="ARBA" id="ARBA00022840"/>
    </source>
</evidence>
<dbReference type="RefSeq" id="WP_218822280.1">
    <property type="nucleotide sequence ID" value="NZ_FZOO01000003.1"/>
</dbReference>
<dbReference type="InterPro" id="IPR005467">
    <property type="entry name" value="His_kinase_dom"/>
</dbReference>
<protein>
    <recommendedName>
        <fullName evidence="2">histidine kinase</fullName>
        <ecNumber evidence="2">2.7.13.3</ecNumber>
    </recommendedName>
</protein>
<keyword evidence="4" id="KW-0808">Transferase</keyword>
<proteinExistence type="predicted"/>
<dbReference type="GO" id="GO:0016020">
    <property type="term" value="C:membrane"/>
    <property type="evidence" value="ECO:0007669"/>
    <property type="project" value="InterPro"/>
</dbReference>
<evidence type="ECO:0000256" key="5">
    <source>
        <dbReference type="ARBA" id="ARBA00022741"/>
    </source>
</evidence>
<dbReference type="GO" id="GO:0005524">
    <property type="term" value="F:ATP binding"/>
    <property type="evidence" value="ECO:0007669"/>
    <property type="project" value="UniProtKB-KW"/>
</dbReference>